<dbReference type="Proteomes" id="UP000187283">
    <property type="component" value="Unassembled WGS sequence"/>
</dbReference>
<proteinExistence type="predicted"/>
<dbReference type="EMBL" id="LSSN01005159">
    <property type="protein sequence ID" value="OMJ10114.1"/>
    <property type="molecule type" value="Genomic_DNA"/>
</dbReference>
<gene>
    <name evidence="2" type="ORF">AYI70_g10522</name>
</gene>
<dbReference type="AlphaFoldDB" id="A0A1R1X668"/>
<dbReference type="OrthoDB" id="5534248at2759"/>
<evidence type="ECO:0000313" key="3">
    <source>
        <dbReference type="Proteomes" id="UP000187283"/>
    </source>
</evidence>
<dbReference type="PANTHER" id="PTHR19446">
    <property type="entry name" value="REVERSE TRANSCRIPTASES"/>
    <property type="match status" value="1"/>
</dbReference>
<dbReference type="InterPro" id="IPR005135">
    <property type="entry name" value="Endo/exonuclease/phosphatase"/>
</dbReference>
<keyword evidence="3" id="KW-1185">Reference proteome</keyword>
<dbReference type="InterPro" id="IPR036691">
    <property type="entry name" value="Endo/exonu/phosph_ase_sf"/>
</dbReference>
<reference evidence="2 3" key="1">
    <citation type="submission" date="2017-01" db="EMBL/GenBank/DDBJ databases">
        <authorList>
            <person name="Mah S.A."/>
            <person name="Swanson W.J."/>
            <person name="Moy G.W."/>
            <person name="Vacquier V.D."/>
        </authorList>
    </citation>
    <scope>NUCLEOTIDE SEQUENCE [LARGE SCALE GENOMIC DNA]</scope>
    <source>
        <strain evidence="2 3">GSMNP</strain>
    </source>
</reference>
<organism evidence="2 3">
    <name type="scientific">Smittium culicis</name>
    <dbReference type="NCBI Taxonomy" id="133412"/>
    <lineage>
        <taxon>Eukaryota</taxon>
        <taxon>Fungi</taxon>
        <taxon>Fungi incertae sedis</taxon>
        <taxon>Zoopagomycota</taxon>
        <taxon>Kickxellomycotina</taxon>
        <taxon>Harpellomycetes</taxon>
        <taxon>Harpellales</taxon>
        <taxon>Legeriomycetaceae</taxon>
        <taxon>Smittium</taxon>
    </lineage>
</organism>
<feature type="non-terminal residue" evidence="2">
    <location>
        <position position="634"/>
    </location>
</feature>
<dbReference type="SUPFAM" id="SSF56219">
    <property type="entry name" value="DNase I-like"/>
    <property type="match status" value="1"/>
</dbReference>
<dbReference type="STRING" id="133412.A0A1R1X668"/>
<dbReference type="GO" id="GO:0003824">
    <property type="term" value="F:catalytic activity"/>
    <property type="evidence" value="ECO:0007669"/>
    <property type="project" value="InterPro"/>
</dbReference>
<dbReference type="Gene3D" id="3.60.10.10">
    <property type="entry name" value="Endonuclease/exonuclease/phosphatase"/>
    <property type="match status" value="1"/>
</dbReference>
<evidence type="ECO:0000259" key="1">
    <source>
        <dbReference type="Pfam" id="PF03372"/>
    </source>
</evidence>
<sequence length="634" mass="71875">MLHLAVQGPEIQPVMKAGIARIGDGMIDYWCGMSRAIHGIGQEKIREKNNFRHEVEYTRPNGRRLISEEIGVISKVMGAYIRPDRPKAARGTHRGDPTKDIPSGIKLKIMTFNIRGYISKREEVDLVLRQYLPTVLALQETNLNAKSNRLRLQGYQTVESKSHLRAGGRGLAIGVRKELGLSVSELRQTPHWMAAAVSGVHKNGEKLELFVINLHLPHKTNRRKLTILELTKYLRKLRSKKRKAKIVVMGDFNKDTNSTISMLNRIGIGLRRAAVNNSKGSRMNGATMGRMIDHISYTGLAANPNYAKVLRSVDLTDHLPVVAEWNIESLNNPTPPRRIDAAKIKELGNNFTNSNRFLVLANLQSNSDDLVNSVTTSIWKTAEELNAIKSVKIDSRPVLSKETLITIRKRRNTFKKITNNPSLQNEYSDLKEKVIKLCKQDRRNNRRSEIKKASDLMLGNKSRELWNWIKRVSGRFRSSLSDGPIYNKNKELITDTKAKTIAWVAHFEELAKDSTGNSRSPEKWKDIRNNIATFPECDSPLNWKEITEALKSTPNNKSPGIDGIPSEVWKLTQNEMKPVTPLAKLIFRLIKEIWDTERMPEQLDPSIVVPIPKKGDKRDPNNYRGISLIPTLAK</sequence>
<dbReference type="Pfam" id="PF03372">
    <property type="entry name" value="Exo_endo_phos"/>
    <property type="match status" value="1"/>
</dbReference>
<protein>
    <submittedName>
        <fullName evidence="2">LINE-1 retrotransposable element ORF2 protein</fullName>
    </submittedName>
</protein>
<feature type="domain" description="Endonuclease/exonuclease/phosphatase" evidence="1">
    <location>
        <begin position="110"/>
        <end position="318"/>
    </location>
</feature>
<evidence type="ECO:0000313" key="2">
    <source>
        <dbReference type="EMBL" id="OMJ10114.1"/>
    </source>
</evidence>
<accession>A0A1R1X668</accession>
<name>A0A1R1X668_9FUNG</name>
<comment type="caution">
    <text evidence="2">The sequence shown here is derived from an EMBL/GenBank/DDBJ whole genome shotgun (WGS) entry which is preliminary data.</text>
</comment>